<dbReference type="EMBL" id="ANJA01001096">
    <property type="protein sequence ID" value="ETO79390.1"/>
    <property type="molecule type" value="Genomic_DNA"/>
</dbReference>
<organism evidence="2 3">
    <name type="scientific">Phytophthora nicotianae P1976</name>
    <dbReference type="NCBI Taxonomy" id="1317066"/>
    <lineage>
        <taxon>Eukaryota</taxon>
        <taxon>Sar</taxon>
        <taxon>Stramenopiles</taxon>
        <taxon>Oomycota</taxon>
        <taxon>Peronosporomycetes</taxon>
        <taxon>Peronosporales</taxon>
        <taxon>Peronosporaceae</taxon>
        <taxon>Phytophthora</taxon>
    </lineage>
</organism>
<comment type="caution">
    <text evidence="2">The sequence shown here is derived from an EMBL/GenBank/DDBJ whole genome shotgun (WGS) entry which is preliminary data.</text>
</comment>
<feature type="compositionally biased region" description="Basic and acidic residues" evidence="1">
    <location>
        <begin position="298"/>
        <end position="312"/>
    </location>
</feature>
<sequence length="319" mass="35465">MDSGGNGSLVGDVHSSGGDIDSLLTNDADVAKQTARRLHEPYERHRAHDLRAECYRRGIRPIKKGPNANDNKGGYIDLLRRNDGTIPSVQGPPSSNSIHQISKRGDEETENESVSNGGDNNEAQIISNMTNKRKLPTMTMQTQTETTSAGELQGFYEGGQPSLVSVLPMQYPSSNMGKPTTSSANNPTTDLEILSGIANSYTQNTSGDGQLCGNCRTVVTDQLMESIRLGKTKMKLQEWQKMAEQRDRDTHHLKEVLDILQDLRKSYREAQMHGMNHEILVELQDDIAFFRSLKEQSKERMRQAMQDARERSNTSNATA</sequence>
<reference evidence="2 3" key="1">
    <citation type="submission" date="2013-11" db="EMBL/GenBank/DDBJ databases">
        <title>The Genome Sequence of Phytophthora parasitica P1976.</title>
        <authorList>
            <consortium name="The Broad Institute Genomics Platform"/>
            <person name="Russ C."/>
            <person name="Tyler B."/>
            <person name="Panabieres F."/>
            <person name="Shan W."/>
            <person name="Tripathy S."/>
            <person name="Grunwald N."/>
            <person name="Machado M."/>
            <person name="Johnson C.S."/>
            <person name="Walker B."/>
            <person name="Young S."/>
            <person name="Zeng Q."/>
            <person name="Gargeya S."/>
            <person name="Fitzgerald M."/>
            <person name="Haas B."/>
            <person name="Abouelleil A."/>
            <person name="Allen A.W."/>
            <person name="Alvarado L."/>
            <person name="Arachchi H.M."/>
            <person name="Berlin A.M."/>
            <person name="Chapman S.B."/>
            <person name="Gainer-Dewar J."/>
            <person name="Goldberg J."/>
            <person name="Griggs A."/>
            <person name="Gujja S."/>
            <person name="Hansen M."/>
            <person name="Howarth C."/>
            <person name="Imamovic A."/>
            <person name="Ireland A."/>
            <person name="Larimer J."/>
            <person name="McCowan C."/>
            <person name="Murphy C."/>
            <person name="Pearson M."/>
            <person name="Poon T.W."/>
            <person name="Priest M."/>
            <person name="Roberts A."/>
            <person name="Saif S."/>
            <person name="Shea T."/>
            <person name="Sisk P."/>
            <person name="Sykes S."/>
            <person name="Wortman J."/>
            <person name="Nusbaum C."/>
            <person name="Birren B."/>
        </authorList>
    </citation>
    <scope>NUCLEOTIDE SEQUENCE [LARGE SCALE GENOMIC DNA]</scope>
    <source>
        <strain evidence="2 3">P1976</strain>
    </source>
</reference>
<accession>A0A081AKH9</accession>
<feature type="region of interest" description="Disordered" evidence="1">
    <location>
        <begin position="1"/>
        <end position="22"/>
    </location>
</feature>
<feature type="compositionally biased region" description="Polar residues" evidence="1">
    <location>
        <begin position="112"/>
        <end position="123"/>
    </location>
</feature>
<gene>
    <name evidence="2" type="ORF">F444_05889</name>
</gene>
<dbReference type="OrthoDB" id="159749at2759"/>
<dbReference type="Proteomes" id="UP000028582">
    <property type="component" value="Unassembled WGS sequence"/>
</dbReference>
<protein>
    <submittedName>
        <fullName evidence="2">Uncharacterized protein</fullName>
    </submittedName>
</protein>
<feature type="region of interest" description="Disordered" evidence="1">
    <location>
        <begin position="298"/>
        <end position="319"/>
    </location>
</feature>
<proteinExistence type="predicted"/>
<dbReference type="AlphaFoldDB" id="A0A081AKH9"/>
<name>A0A081AKH9_PHYNI</name>
<evidence type="ECO:0000256" key="1">
    <source>
        <dbReference type="SAM" id="MobiDB-lite"/>
    </source>
</evidence>
<feature type="region of interest" description="Disordered" evidence="1">
    <location>
        <begin position="61"/>
        <end position="123"/>
    </location>
</feature>
<evidence type="ECO:0000313" key="2">
    <source>
        <dbReference type="EMBL" id="ETO79390.1"/>
    </source>
</evidence>
<feature type="compositionally biased region" description="Polar residues" evidence="1">
    <location>
        <begin position="85"/>
        <end position="100"/>
    </location>
</feature>
<evidence type="ECO:0000313" key="3">
    <source>
        <dbReference type="Proteomes" id="UP000028582"/>
    </source>
</evidence>